<feature type="compositionally biased region" description="Acidic residues" evidence="1">
    <location>
        <begin position="12"/>
        <end position="22"/>
    </location>
</feature>
<evidence type="ECO:0000313" key="4">
    <source>
        <dbReference type="Proteomes" id="UP000799438"/>
    </source>
</evidence>
<accession>A0A6A6BT94</accession>
<keyword evidence="2" id="KW-0472">Membrane</keyword>
<feature type="compositionally biased region" description="Basic and acidic residues" evidence="1">
    <location>
        <begin position="1"/>
        <end position="11"/>
    </location>
</feature>
<evidence type="ECO:0000313" key="3">
    <source>
        <dbReference type="EMBL" id="KAF2146485.1"/>
    </source>
</evidence>
<dbReference type="InterPro" id="IPR017850">
    <property type="entry name" value="Alkaline_phosphatase_core_sf"/>
</dbReference>
<reference evidence="3" key="1">
    <citation type="journal article" date="2020" name="Stud. Mycol.">
        <title>101 Dothideomycetes genomes: a test case for predicting lifestyles and emergence of pathogens.</title>
        <authorList>
            <person name="Haridas S."/>
            <person name="Albert R."/>
            <person name="Binder M."/>
            <person name="Bloem J."/>
            <person name="Labutti K."/>
            <person name="Salamov A."/>
            <person name="Andreopoulos B."/>
            <person name="Baker S."/>
            <person name="Barry K."/>
            <person name="Bills G."/>
            <person name="Bluhm B."/>
            <person name="Cannon C."/>
            <person name="Castanera R."/>
            <person name="Culley D."/>
            <person name="Daum C."/>
            <person name="Ezra D."/>
            <person name="Gonzalez J."/>
            <person name="Henrissat B."/>
            <person name="Kuo A."/>
            <person name="Liang C."/>
            <person name="Lipzen A."/>
            <person name="Lutzoni F."/>
            <person name="Magnuson J."/>
            <person name="Mondo S."/>
            <person name="Nolan M."/>
            <person name="Ohm R."/>
            <person name="Pangilinan J."/>
            <person name="Park H.-J."/>
            <person name="Ramirez L."/>
            <person name="Alfaro M."/>
            <person name="Sun H."/>
            <person name="Tritt A."/>
            <person name="Yoshinaga Y."/>
            <person name="Zwiers L.-H."/>
            <person name="Turgeon B."/>
            <person name="Goodwin S."/>
            <person name="Spatafora J."/>
            <person name="Crous P."/>
            <person name="Grigoriev I."/>
        </authorList>
    </citation>
    <scope>NUCLEOTIDE SEQUENCE</scope>
    <source>
        <strain evidence="3">CBS 121167</strain>
    </source>
</reference>
<feature type="compositionally biased region" description="Basic and acidic residues" evidence="1">
    <location>
        <begin position="112"/>
        <end position="124"/>
    </location>
</feature>
<keyword evidence="2" id="KW-1133">Transmembrane helix</keyword>
<feature type="compositionally biased region" description="Basic and acidic residues" evidence="1">
    <location>
        <begin position="68"/>
        <end position="84"/>
    </location>
</feature>
<feature type="compositionally biased region" description="Basic and acidic residues" evidence="1">
    <location>
        <begin position="30"/>
        <end position="43"/>
    </location>
</feature>
<proteinExistence type="predicted"/>
<dbReference type="GeneID" id="54299151"/>
<organism evidence="3 4">
    <name type="scientific">Aplosporella prunicola CBS 121167</name>
    <dbReference type="NCBI Taxonomy" id="1176127"/>
    <lineage>
        <taxon>Eukaryota</taxon>
        <taxon>Fungi</taxon>
        <taxon>Dikarya</taxon>
        <taxon>Ascomycota</taxon>
        <taxon>Pezizomycotina</taxon>
        <taxon>Dothideomycetes</taxon>
        <taxon>Dothideomycetes incertae sedis</taxon>
        <taxon>Botryosphaeriales</taxon>
        <taxon>Aplosporellaceae</taxon>
        <taxon>Aplosporella</taxon>
    </lineage>
</organism>
<feature type="region of interest" description="Disordered" evidence="1">
    <location>
        <begin position="1"/>
        <end position="124"/>
    </location>
</feature>
<keyword evidence="4" id="KW-1185">Reference proteome</keyword>
<dbReference type="Pfam" id="PF01663">
    <property type="entry name" value="Phosphodiest"/>
    <property type="match status" value="1"/>
</dbReference>
<dbReference type="Gene3D" id="3.30.1360.180">
    <property type="match status" value="1"/>
</dbReference>
<feature type="compositionally biased region" description="Low complexity" evidence="1">
    <location>
        <begin position="642"/>
        <end position="661"/>
    </location>
</feature>
<feature type="compositionally biased region" description="Basic and acidic residues" evidence="1">
    <location>
        <begin position="728"/>
        <end position="739"/>
    </location>
</feature>
<dbReference type="CDD" id="cd16018">
    <property type="entry name" value="Enpp"/>
    <property type="match status" value="1"/>
</dbReference>
<sequence length="739" mass="81532">MAQGEREKVEDTESILSDDETVYEASGLYDQRKTSTELRREDQELLEEEDEREKLLGHDSSSGLGRIFRGDSDHNAPRQRELRRGRGSQSRGESTELMYNMEEGGRSSGESSRSRESFEGDQERIRSIIKDSRQKRKYQHIQRICIHGAILILVAGLLRLAISASSSSRPAPKKPPVLLSNGTSEFAPTTILISLDGFRADFLQRGITPSMRSLIDEGVSPNYMLPSFPSVTFPNHYTIVTGLYPESHGVVGNSFWDPELKEDFYYTNKEVSMQSKWWGGDPLWSTAEAQGIRTAVHMWPGSEAMIGEFQPAHLDKYNGTEKLDFKVNRILGLLDLPGPENPSAAAIQPRPQLIAAYVPDVDQDGHRYGPNSSEVHRSITRVDAMLGKLVSGLAERNLTEIVNLVIVSDHGMASTDTTRVLQLEDLIDTSLIEHIEGWPHFGLRPKNPNDLQKLYNDLKRNTENNPNVEVYLRDWDMPTRYHFSNNDRIAPLWIFPKTGWAIATKEEFDVQESLKNGYSYYPKGIHGYDHEHPLMRAIFLAKGPAFPHQPGSKLEPFQNIELYNILCDSIGAEPKPNNGTLRLPLKPMGLHSEDDFSAEAPADPPAHSLTSSTVSSATSSVATSAATSSTATSSALSSAKASASSTPASSAAVEPTAPTASEPEEAEPQPSEGGVNDGEKDGEGKGEQKGKDWWEWFSDKVNAAKGWALDTAHKAGDKISEVGGKISEATDKEKAKSSD</sequence>
<dbReference type="SUPFAM" id="SSF53649">
    <property type="entry name" value="Alkaline phosphatase-like"/>
    <property type="match status" value="1"/>
</dbReference>
<evidence type="ECO:0000256" key="1">
    <source>
        <dbReference type="SAM" id="MobiDB-lite"/>
    </source>
</evidence>
<gene>
    <name evidence="3" type="ORF">K452DRAFT_294058</name>
</gene>
<keyword evidence="2" id="KW-0812">Transmembrane</keyword>
<dbReference type="PANTHER" id="PTHR10151">
    <property type="entry name" value="ECTONUCLEOTIDE PYROPHOSPHATASE/PHOSPHODIESTERASE"/>
    <property type="match status" value="1"/>
</dbReference>
<protein>
    <submittedName>
        <fullName evidence="3">Uncharacterized protein</fullName>
    </submittedName>
</protein>
<feature type="region of interest" description="Disordered" evidence="1">
    <location>
        <begin position="714"/>
        <end position="739"/>
    </location>
</feature>
<feature type="region of interest" description="Disordered" evidence="1">
    <location>
        <begin position="642"/>
        <end position="694"/>
    </location>
</feature>
<name>A0A6A6BT94_9PEZI</name>
<dbReference type="Proteomes" id="UP000799438">
    <property type="component" value="Unassembled WGS sequence"/>
</dbReference>
<dbReference type="Gene3D" id="3.40.720.10">
    <property type="entry name" value="Alkaline Phosphatase, subunit A"/>
    <property type="match status" value="1"/>
</dbReference>
<dbReference type="GO" id="GO:0009141">
    <property type="term" value="P:nucleoside triphosphate metabolic process"/>
    <property type="evidence" value="ECO:0007669"/>
    <property type="project" value="TreeGrafter"/>
</dbReference>
<dbReference type="PANTHER" id="PTHR10151:SF120">
    <property type="entry name" value="BIS(5'-ADENOSYL)-TRIPHOSPHATASE"/>
    <property type="match status" value="1"/>
</dbReference>
<feature type="compositionally biased region" description="Basic and acidic residues" evidence="1">
    <location>
        <begin position="677"/>
        <end position="694"/>
    </location>
</feature>
<feature type="transmembrane region" description="Helical" evidence="2">
    <location>
        <begin position="144"/>
        <end position="162"/>
    </location>
</feature>
<evidence type="ECO:0000256" key="2">
    <source>
        <dbReference type="SAM" id="Phobius"/>
    </source>
</evidence>
<dbReference type="EMBL" id="ML995475">
    <property type="protein sequence ID" value="KAF2146485.1"/>
    <property type="molecule type" value="Genomic_DNA"/>
</dbReference>
<dbReference type="OrthoDB" id="415411at2759"/>
<dbReference type="InterPro" id="IPR002591">
    <property type="entry name" value="Phosphodiest/P_Trfase"/>
</dbReference>
<feature type="region of interest" description="Disordered" evidence="1">
    <location>
        <begin position="592"/>
        <end position="613"/>
    </location>
</feature>
<dbReference type="GO" id="GO:0017111">
    <property type="term" value="F:ribonucleoside triphosphate phosphatase activity"/>
    <property type="evidence" value="ECO:0007669"/>
    <property type="project" value="TreeGrafter"/>
</dbReference>
<dbReference type="RefSeq" id="XP_033402194.1">
    <property type="nucleotide sequence ID" value="XM_033541654.1"/>
</dbReference>
<dbReference type="FunFam" id="3.30.1360.180:FF:000003">
    <property type="entry name" value="Type I phosphodiesterase/nucleotide pyrophosphatase family protein"/>
    <property type="match status" value="1"/>
</dbReference>
<dbReference type="AlphaFoldDB" id="A0A6A6BT94"/>
<dbReference type="GO" id="GO:0047429">
    <property type="term" value="F:nucleoside triphosphate diphosphatase activity"/>
    <property type="evidence" value="ECO:0007669"/>
    <property type="project" value="TreeGrafter"/>
</dbReference>